<name>W9RKU3_9ROSA</name>
<dbReference type="PANTHER" id="PTHR48041:SF41">
    <property type="entry name" value="ABC TRANSPORTER G FAMILY"/>
    <property type="match status" value="1"/>
</dbReference>
<keyword evidence="2" id="KW-0813">Transport</keyword>
<evidence type="ECO:0000256" key="3">
    <source>
        <dbReference type="ARBA" id="ARBA00022692"/>
    </source>
</evidence>
<evidence type="ECO:0000256" key="2">
    <source>
        <dbReference type="ARBA" id="ARBA00022448"/>
    </source>
</evidence>
<evidence type="ECO:0000256" key="4">
    <source>
        <dbReference type="ARBA" id="ARBA00022989"/>
    </source>
</evidence>
<evidence type="ECO:0000256" key="1">
    <source>
        <dbReference type="ARBA" id="ARBA00004141"/>
    </source>
</evidence>
<dbReference type="eggNOG" id="KOG0061">
    <property type="taxonomic scope" value="Eukaryota"/>
</dbReference>
<reference evidence="7" key="1">
    <citation type="submission" date="2013-01" db="EMBL/GenBank/DDBJ databases">
        <title>Draft Genome Sequence of a Mulberry Tree, Morus notabilis C.K. Schneid.</title>
        <authorList>
            <person name="He N."/>
            <person name="Zhao S."/>
        </authorList>
    </citation>
    <scope>NUCLEOTIDE SEQUENCE</scope>
</reference>
<accession>W9RKU3</accession>
<keyword evidence="7" id="KW-1185">Reference proteome</keyword>
<evidence type="ECO:0000256" key="5">
    <source>
        <dbReference type="ARBA" id="ARBA00023136"/>
    </source>
</evidence>
<evidence type="ECO:0000313" key="6">
    <source>
        <dbReference type="EMBL" id="EXB79631.1"/>
    </source>
</evidence>
<dbReference type="PANTHER" id="PTHR48041">
    <property type="entry name" value="ABC TRANSPORTER G FAMILY MEMBER 28"/>
    <property type="match status" value="1"/>
</dbReference>
<gene>
    <name evidence="6" type="ORF">L484_011571</name>
</gene>
<protein>
    <submittedName>
        <fullName evidence="6">Uncharacterized protein</fullName>
    </submittedName>
</protein>
<keyword evidence="5" id="KW-0472">Membrane</keyword>
<dbReference type="GO" id="GO:0016020">
    <property type="term" value="C:membrane"/>
    <property type="evidence" value="ECO:0007669"/>
    <property type="project" value="UniProtKB-SubCell"/>
</dbReference>
<keyword evidence="4" id="KW-1133">Transmembrane helix</keyword>
<comment type="subcellular location">
    <subcellularLocation>
        <location evidence="1">Membrane</location>
        <topology evidence="1">Multi-pass membrane protein</topology>
    </subcellularLocation>
</comment>
<dbReference type="STRING" id="981085.W9RKU3"/>
<sequence>MLLNVLAGQLTASPRLHLSGLLEVNGKPSSNKAYKFAYVRQEDLFFSQLMVRETLSLAAELQLPEISSVEARDEYVKNLLFKLGLVRLDYFFFFFFVLLFDNYTMKILEESFDGSLLRGHVESEGERVSSTLGFCKYPKYPKSTENEMSHGQQQ</sequence>
<proteinExistence type="predicted"/>
<evidence type="ECO:0000313" key="7">
    <source>
        <dbReference type="Proteomes" id="UP000030645"/>
    </source>
</evidence>
<dbReference type="GO" id="GO:0042626">
    <property type="term" value="F:ATPase-coupled transmembrane transporter activity"/>
    <property type="evidence" value="ECO:0007669"/>
    <property type="project" value="TreeGrafter"/>
</dbReference>
<dbReference type="InterPro" id="IPR050352">
    <property type="entry name" value="ABCG_transporters"/>
</dbReference>
<organism evidence="6 7">
    <name type="scientific">Morus notabilis</name>
    <dbReference type="NCBI Taxonomy" id="981085"/>
    <lineage>
        <taxon>Eukaryota</taxon>
        <taxon>Viridiplantae</taxon>
        <taxon>Streptophyta</taxon>
        <taxon>Embryophyta</taxon>
        <taxon>Tracheophyta</taxon>
        <taxon>Spermatophyta</taxon>
        <taxon>Magnoliopsida</taxon>
        <taxon>eudicotyledons</taxon>
        <taxon>Gunneridae</taxon>
        <taxon>Pentapetalae</taxon>
        <taxon>rosids</taxon>
        <taxon>fabids</taxon>
        <taxon>Rosales</taxon>
        <taxon>Moraceae</taxon>
        <taxon>Moreae</taxon>
        <taxon>Morus</taxon>
    </lineage>
</organism>
<dbReference type="InterPro" id="IPR027417">
    <property type="entry name" value="P-loop_NTPase"/>
</dbReference>
<dbReference type="Gene3D" id="3.40.50.300">
    <property type="entry name" value="P-loop containing nucleotide triphosphate hydrolases"/>
    <property type="match status" value="1"/>
</dbReference>
<dbReference type="Proteomes" id="UP000030645">
    <property type="component" value="Unassembled WGS sequence"/>
</dbReference>
<keyword evidence="3" id="KW-0812">Transmembrane</keyword>
<dbReference type="AlphaFoldDB" id="W9RKU3"/>
<dbReference type="EMBL" id="KE344789">
    <property type="protein sequence ID" value="EXB79631.1"/>
    <property type="molecule type" value="Genomic_DNA"/>
</dbReference>